<protein>
    <submittedName>
        <fullName evidence="1">Uncharacterized protein</fullName>
    </submittedName>
</protein>
<sequence length="69" mass="7965">MVSRMSKANDLWEELGELSDEDAGHVLMRLFTAYEQEHELEQNPTGCTDFFKKLSSAINQTTNCNLNRR</sequence>
<gene>
    <name evidence="1" type="ordered locus">DP2480</name>
</gene>
<reference evidence="2" key="1">
    <citation type="journal article" date="2004" name="Environ. Microbiol.">
        <title>The genome of Desulfotalea psychrophila, a sulfate-reducing bacterium from permanently cold Arctic sediments.</title>
        <authorList>
            <person name="Rabus R."/>
            <person name="Ruepp A."/>
            <person name="Frickey T."/>
            <person name="Rattei T."/>
            <person name="Fartmann B."/>
            <person name="Stark M."/>
            <person name="Bauer M."/>
            <person name="Zibat A."/>
            <person name="Lombardot T."/>
            <person name="Becker I."/>
            <person name="Amann J."/>
            <person name="Gellner K."/>
            <person name="Teeling H."/>
            <person name="Leuschner W.D."/>
            <person name="Gloeckner F.-O."/>
            <person name="Lupas A.N."/>
            <person name="Amann R."/>
            <person name="Klenk H.-P."/>
        </authorList>
    </citation>
    <scope>NUCLEOTIDE SEQUENCE [LARGE SCALE GENOMIC DNA]</scope>
    <source>
        <strain evidence="2">DSM 12343 / LSv54</strain>
    </source>
</reference>
<proteinExistence type="predicted"/>
<dbReference type="STRING" id="177439.DP2480"/>
<dbReference type="EMBL" id="CR522870">
    <property type="protein sequence ID" value="CAG37209.1"/>
    <property type="molecule type" value="Genomic_DNA"/>
</dbReference>
<dbReference type="Proteomes" id="UP000000602">
    <property type="component" value="Chromosome"/>
</dbReference>
<keyword evidence="2" id="KW-1185">Reference proteome</keyword>
<organism evidence="1 2">
    <name type="scientific">Desulfotalea psychrophila (strain LSv54 / DSM 12343)</name>
    <dbReference type="NCBI Taxonomy" id="177439"/>
    <lineage>
        <taxon>Bacteria</taxon>
        <taxon>Pseudomonadati</taxon>
        <taxon>Thermodesulfobacteriota</taxon>
        <taxon>Desulfobulbia</taxon>
        <taxon>Desulfobulbales</taxon>
        <taxon>Desulfocapsaceae</taxon>
        <taxon>Desulfotalea</taxon>
    </lineage>
</organism>
<dbReference type="KEGG" id="dps:DP2480"/>
<name>Q6AKB6_DESPS</name>
<accession>Q6AKB6</accession>
<dbReference type="HOGENOM" id="CLU_2769123_0_0_7"/>
<evidence type="ECO:0000313" key="2">
    <source>
        <dbReference type="Proteomes" id="UP000000602"/>
    </source>
</evidence>
<evidence type="ECO:0000313" key="1">
    <source>
        <dbReference type="EMBL" id="CAG37209.1"/>
    </source>
</evidence>
<dbReference type="AlphaFoldDB" id="Q6AKB6"/>